<dbReference type="Gene3D" id="2.40.30.10">
    <property type="entry name" value="Translation factors"/>
    <property type="match status" value="1"/>
</dbReference>
<feature type="transmembrane region" description="Helical" evidence="6">
    <location>
        <begin position="129"/>
        <end position="161"/>
    </location>
</feature>
<dbReference type="Proteomes" id="UP000092403">
    <property type="component" value="Unassembled WGS sequence"/>
</dbReference>
<comment type="caution">
    <text evidence="9">The sequence shown here is derived from an EMBL/GenBank/DDBJ whole genome shotgun (WGS) entry which is preliminary data.</text>
</comment>
<keyword evidence="4 9" id="KW-0560">Oxidoreductase</keyword>
<evidence type="ECO:0000256" key="1">
    <source>
        <dbReference type="ARBA" id="ARBA00004141"/>
    </source>
</evidence>
<dbReference type="InterPro" id="IPR017927">
    <property type="entry name" value="FAD-bd_FR_type"/>
</dbReference>
<reference evidence="11 12" key="1">
    <citation type="journal article" date="2016" name="ISME J.">
        <title>Chasing the elusive Euryarchaeota class WSA2: genomes reveal a uniquely fastidious methyl-reducing methanogen.</title>
        <authorList>
            <person name="Nobu M.K."/>
            <person name="Narihiro T."/>
            <person name="Kuroda K."/>
            <person name="Mei R."/>
            <person name="Liu W.T."/>
        </authorList>
    </citation>
    <scope>NUCLEOTIDE SEQUENCE [LARGE SCALE GENOMIC DNA]</scope>
    <source>
        <strain evidence="8">B03fssc0709_Meth_Bin005</strain>
        <strain evidence="9">B15fssc0709_Meth_Bin003</strain>
        <strain evidence="10">BMIXfssc0709_Meth_Bin006</strain>
    </source>
</reference>
<dbReference type="SUPFAM" id="SSF52343">
    <property type="entry name" value="Ferredoxin reductase-like, C-terminal NADP-linked domain"/>
    <property type="match status" value="1"/>
</dbReference>
<dbReference type="PROSITE" id="PS51384">
    <property type="entry name" value="FAD_FR"/>
    <property type="match status" value="1"/>
</dbReference>
<dbReference type="Proteomes" id="UP000091929">
    <property type="component" value="Unassembled WGS sequence"/>
</dbReference>
<evidence type="ECO:0000256" key="4">
    <source>
        <dbReference type="ARBA" id="ARBA00023002"/>
    </source>
</evidence>
<dbReference type="EMBL" id="LNGF01000027">
    <property type="protein sequence ID" value="KYC47303.1"/>
    <property type="molecule type" value="Genomic_DNA"/>
</dbReference>
<name>A0A150IQP5_9EURY</name>
<dbReference type="EMBL" id="LNGE01000022">
    <property type="protein sequence ID" value="KYC45316.1"/>
    <property type="molecule type" value="Genomic_DNA"/>
</dbReference>
<feature type="transmembrane region" description="Helical" evidence="6">
    <location>
        <begin position="196"/>
        <end position="219"/>
    </location>
</feature>
<sequence>MNSKNSKSIIKRIFPLGLIDKINRTQFGYKGLGITFIVSLITFIIWFSHRIGGFFQIYLFIAKSTALIGICLLSLTIILSLRLSLLESLFGGLDKVYKAHHLVGQISFVVILLHPLFLIIRVFPNLNSIAFYLVPGLSIPITYGIVSFYLLIILLLLTLIIKLPYKVWHLSHKFMGIVLILAIWHAIVAGRDLIQYPILGAWIIIFSLIGILSYFYMLFLYQLIGPKFDAEIKEVKDMGYITEIKFKIIKKKMNFHPGQFVFVKFTSLGKSFEIFPFSISSSTSENIIRISAKKSGDFTSYHLPKVNVGDKVLLYGPYGKFSEKFLFENKDMIWIAGGIGVTPFLSMLKHKDISNKNKIYFLWSCKDEKDVIYDEEIKEIVNNTTNINYRLWLSNDLGRISTKNIIELFEINEGLSDMIVFICGPNQMMMELADQFIKIGVKPRNIVFEDFNLI</sequence>
<dbReference type="SUPFAM" id="SSF63380">
    <property type="entry name" value="Riboflavin synthase domain-like"/>
    <property type="match status" value="1"/>
</dbReference>
<dbReference type="Gene3D" id="3.40.50.80">
    <property type="entry name" value="Nucleotide-binding domain of ferredoxin-NADP reductase (FNR) module"/>
    <property type="match status" value="1"/>
</dbReference>
<dbReference type="Pfam" id="PF00175">
    <property type="entry name" value="NAD_binding_1"/>
    <property type="match status" value="1"/>
</dbReference>
<evidence type="ECO:0000256" key="6">
    <source>
        <dbReference type="SAM" id="Phobius"/>
    </source>
</evidence>
<dbReference type="InterPro" id="IPR001433">
    <property type="entry name" value="OxRdtase_FAD/NAD-bd"/>
</dbReference>
<evidence type="ECO:0000256" key="5">
    <source>
        <dbReference type="ARBA" id="ARBA00023136"/>
    </source>
</evidence>
<protein>
    <submittedName>
        <fullName evidence="9">Sulfhydrogenase 2 subunit gamma</fullName>
        <ecNumber evidence="9">1.12.98.4</ecNumber>
    </submittedName>
</protein>
<dbReference type="Proteomes" id="UP000092401">
    <property type="component" value="Unassembled WGS sequence"/>
</dbReference>
<evidence type="ECO:0000313" key="11">
    <source>
        <dbReference type="Proteomes" id="UP000091929"/>
    </source>
</evidence>
<feature type="transmembrane region" description="Helical" evidence="6">
    <location>
        <begin position="102"/>
        <end position="123"/>
    </location>
</feature>
<keyword evidence="2 6" id="KW-0812">Transmembrane</keyword>
<dbReference type="EC" id="1.12.98.4" evidence="9"/>
<dbReference type="EMBL" id="LNJC01000027">
    <property type="protein sequence ID" value="KYC49740.1"/>
    <property type="molecule type" value="Genomic_DNA"/>
</dbReference>
<evidence type="ECO:0000313" key="10">
    <source>
        <dbReference type="EMBL" id="KYC49740.1"/>
    </source>
</evidence>
<keyword evidence="5 6" id="KW-0472">Membrane</keyword>
<evidence type="ECO:0000259" key="7">
    <source>
        <dbReference type="PROSITE" id="PS51384"/>
    </source>
</evidence>
<dbReference type="InterPro" id="IPR013112">
    <property type="entry name" value="FAD-bd_8"/>
</dbReference>
<evidence type="ECO:0000313" key="9">
    <source>
        <dbReference type="EMBL" id="KYC47303.1"/>
    </source>
</evidence>
<feature type="transmembrane region" description="Helical" evidence="6">
    <location>
        <begin position="55"/>
        <end position="81"/>
    </location>
</feature>
<dbReference type="InterPro" id="IPR013130">
    <property type="entry name" value="Fe3_Rdtase_TM_dom"/>
</dbReference>
<dbReference type="GO" id="GO:0033796">
    <property type="term" value="F:sulfur reductase activity"/>
    <property type="evidence" value="ECO:0007669"/>
    <property type="project" value="UniProtKB-EC"/>
</dbReference>
<comment type="subcellular location">
    <subcellularLocation>
        <location evidence="1">Membrane</location>
        <topology evidence="1">Multi-pass membrane protein</topology>
    </subcellularLocation>
</comment>
<dbReference type="Pfam" id="PF08022">
    <property type="entry name" value="FAD_binding_8"/>
    <property type="match status" value="1"/>
</dbReference>
<accession>A0A150IXP0</accession>
<keyword evidence="3 6" id="KW-1133">Transmembrane helix</keyword>
<dbReference type="GO" id="GO:0005886">
    <property type="term" value="C:plasma membrane"/>
    <property type="evidence" value="ECO:0007669"/>
    <property type="project" value="TreeGrafter"/>
</dbReference>
<evidence type="ECO:0000256" key="2">
    <source>
        <dbReference type="ARBA" id="ARBA00022692"/>
    </source>
</evidence>
<dbReference type="InterPro" id="IPR050369">
    <property type="entry name" value="RBOH/FRE"/>
</dbReference>
<feature type="transmembrane region" description="Helical" evidence="6">
    <location>
        <begin position="173"/>
        <end position="190"/>
    </location>
</feature>
<evidence type="ECO:0000256" key="3">
    <source>
        <dbReference type="ARBA" id="ARBA00022989"/>
    </source>
</evidence>
<dbReference type="AlphaFoldDB" id="A0A150IQP5"/>
<organism evidence="9 11">
    <name type="scientific">Candidatus Methanofastidiosum methylothiophilum</name>
    <dbReference type="NCBI Taxonomy" id="1705564"/>
    <lineage>
        <taxon>Archaea</taxon>
        <taxon>Methanobacteriati</taxon>
        <taxon>Methanobacteriota</taxon>
        <taxon>Stenosarchaea group</taxon>
        <taxon>Candidatus Methanofastidiosia</taxon>
        <taxon>Candidatus Methanofastidiosales</taxon>
        <taxon>Candidatus Methanofastidiosaceae</taxon>
        <taxon>Candidatus Methanofastidiosum</taxon>
    </lineage>
</organism>
<dbReference type="PANTHER" id="PTHR11972">
    <property type="entry name" value="NADPH OXIDASE"/>
    <property type="match status" value="1"/>
</dbReference>
<dbReference type="Pfam" id="PF01794">
    <property type="entry name" value="Ferric_reduct"/>
    <property type="match status" value="1"/>
</dbReference>
<dbReference type="PANTHER" id="PTHR11972:SF69">
    <property type="entry name" value="FERRIC REDUCTION OXIDASE 6-RELATED"/>
    <property type="match status" value="1"/>
</dbReference>
<accession>A0A150IJY6</accession>
<dbReference type="InterPro" id="IPR039261">
    <property type="entry name" value="FNR_nucleotide-bd"/>
</dbReference>
<evidence type="ECO:0000313" key="8">
    <source>
        <dbReference type="EMBL" id="KYC45316.1"/>
    </source>
</evidence>
<dbReference type="PRINTS" id="PR00410">
    <property type="entry name" value="PHEHYDRXLASE"/>
</dbReference>
<gene>
    <name evidence="9" type="primary">shyC</name>
    <name evidence="8" type="ORF">APG10_00958</name>
    <name evidence="9" type="ORF">APG11_01277</name>
    <name evidence="10" type="ORF">APG12_01262</name>
</gene>
<evidence type="ECO:0000313" key="12">
    <source>
        <dbReference type="Proteomes" id="UP000092401"/>
    </source>
</evidence>
<proteinExistence type="predicted"/>
<dbReference type="InterPro" id="IPR017938">
    <property type="entry name" value="Riboflavin_synthase-like_b-brl"/>
</dbReference>
<accession>A0A150IQP5</accession>
<feature type="transmembrane region" description="Helical" evidence="6">
    <location>
        <begin position="31"/>
        <end position="49"/>
    </location>
</feature>
<feature type="domain" description="FAD-binding FR-type" evidence="7">
    <location>
        <begin position="225"/>
        <end position="324"/>
    </location>
</feature>